<sequence>MEDVADLNGKRIVVVEDDFLLATDICRELRDLGATVLGPAPTPFYATQLIGRRKIDAAVLDIRLHGTNVFGVAELLQNQGVPILFATAYDRQALPARFRDASLLEKPLDCKKLVSEIVAMTRRPATRLSSAMPAPAVAPARQAPAQNFARALARTLRPSQGLDSYRQTRQWRPGPENSEF</sequence>
<keyword evidence="5" id="KW-1185">Reference proteome</keyword>
<dbReference type="SMART" id="SM00448">
    <property type="entry name" value="REC"/>
    <property type="match status" value="1"/>
</dbReference>
<dbReference type="Gene3D" id="3.40.50.2300">
    <property type="match status" value="1"/>
</dbReference>
<feature type="domain" description="Response regulatory" evidence="3">
    <location>
        <begin position="11"/>
        <end position="121"/>
    </location>
</feature>
<dbReference type="InterPro" id="IPR001789">
    <property type="entry name" value="Sig_transdc_resp-reg_receiver"/>
</dbReference>
<accession>A0ABY6CG54</accession>
<keyword evidence="1" id="KW-0597">Phosphoprotein</keyword>
<feature type="modified residue" description="4-aspartylphosphate" evidence="1">
    <location>
        <position position="61"/>
    </location>
</feature>
<dbReference type="RefSeq" id="WP_262170550.1">
    <property type="nucleotide sequence ID" value="NZ_CP104965.1"/>
</dbReference>
<dbReference type="EMBL" id="CP104965">
    <property type="protein sequence ID" value="UXN71140.1"/>
    <property type="molecule type" value="Genomic_DNA"/>
</dbReference>
<dbReference type="Proteomes" id="UP001061862">
    <property type="component" value="Chromosome"/>
</dbReference>
<name>A0ABY6CG54_9HYPH</name>
<feature type="region of interest" description="Disordered" evidence="2">
    <location>
        <begin position="159"/>
        <end position="180"/>
    </location>
</feature>
<reference evidence="4 5" key="1">
    <citation type="submission" date="2022-09" db="EMBL/GenBank/DDBJ databases">
        <title>Interaction between co-microsymbionts with complementary sets of symbiotic genes in legume-rhizobium systems.</title>
        <authorList>
            <person name="Safronova V."/>
            <person name="Sazanova A."/>
            <person name="Afonin A."/>
            <person name="Chirak E."/>
        </authorList>
    </citation>
    <scope>NUCLEOTIDE SEQUENCE [LARGE SCALE GENOMIC DNA]</scope>
    <source>
        <strain evidence="4 5">A18/4-1</strain>
    </source>
</reference>
<dbReference type="SUPFAM" id="SSF52172">
    <property type="entry name" value="CheY-like"/>
    <property type="match status" value="1"/>
</dbReference>
<evidence type="ECO:0000256" key="1">
    <source>
        <dbReference type="PROSITE-ProRule" id="PRU00169"/>
    </source>
</evidence>
<protein>
    <recommendedName>
        <fullName evidence="3">Response regulatory domain-containing protein</fullName>
    </recommendedName>
</protein>
<feature type="compositionally biased region" description="Polar residues" evidence="2">
    <location>
        <begin position="159"/>
        <end position="170"/>
    </location>
</feature>
<evidence type="ECO:0000259" key="3">
    <source>
        <dbReference type="PROSITE" id="PS50110"/>
    </source>
</evidence>
<gene>
    <name evidence="4" type="ORF">N8A98_08130</name>
</gene>
<evidence type="ECO:0000256" key="2">
    <source>
        <dbReference type="SAM" id="MobiDB-lite"/>
    </source>
</evidence>
<evidence type="ECO:0000313" key="5">
    <source>
        <dbReference type="Proteomes" id="UP001061862"/>
    </source>
</evidence>
<organism evidence="4 5">
    <name type="scientific">Devosia neptuniae</name>
    <dbReference type="NCBI Taxonomy" id="191302"/>
    <lineage>
        <taxon>Bacteria</taxon>
        <taxon>Pseudomonadati</taxon>
        <taxon>Pseudomonadota</taxon>
        <taxon>Alphaproteobacteria</taxon>
        <taxon>Hyphomicrobiales</taxon>
        <taxon>Devosiaceae</taxon>
        <taxon>Devosia</taxon>
    </lineage>
</organism>
<evidence type="ECO:0000313" key="4">
    <source>
        <dbReference type="EMBL" id="UXN71140.1"/>
    </source>
</evidence>
<proteinExistence type="predicted"/>
<dbReference type="PROSITE" id="PS50110">
    <property type="entry name" value="RESPONSE_REGULATORY"/>
    <property type="match status" value="1"/>
</dbReference>
<dbReference type="InterPro" id="IPR011006">
    <property type="entry name" value="CheY-like_superfamily"/>
</dbReference>